<dbReference type="PANTHER" id="PTHR41309">
    <property type="entry name" value="MEMBRANE PROTEIN-RELATED"/>
    <property type="match status" value="1"/>
</dbReference>
<dbReference type="EMBL" id="MCGH01000003">
    <property type="protein sequence ID" value="ODM03107.1"/>
    <property type="molecule type" value="Genomic_DNA"/>
</dbReference>
<dbReference type="RefSeq" id="WP_069153666.1">
    <property type="nucleotide sequence ID" value="NZ_MCGH01000003.1"/>
</dbReference>
<comment type="caution">
    <text evidence="2">The sequence shown here is derived from an EMBL/GenBank/DDBJ whole genome shotgun (WGS) entry which is preliminary data.</text>
</comment>
<sequence length="215" mass="24184">MIGLLKKEYYLMEGQMKSWLIVAIFCFFYSYFMNADSFLFMLIILIGIMSTMTVFSLDKACGWDTYAISLPLTRKEIVEARYLFAFLIDIGVSLACCLLMLLRGLISGGVNIPESLHSLFQILLVTILMQLLLFPVIYKLGVEKARFVYMAVFICLSLGVLGISQLDDNGAVLADIRINAEKTMQYGEAAAVILAAAGLFLSLWLSVRIYEKQEF</sequence>
<evidence type="ECO:0000256" key="1">
    <source>
        <dbReference type="SAM" id="Phobius"/>
    </source>
</evidence>
<evidence type="ECO:0000313" key="3">
    <source>
        <dbReference type="Proteomes" id="UP000094067"/>
    </source>
</evidence>
<accession>A0A1E3A3Q6</accession>
<dbReference type="Pfam" id="PF13346">
    <property type="entry name" value="ABC2_membrane_5"/>
    <property type="match status" value="1"/>
</dbReference>
<organism evidence="2 3">
    <name type="scientific">Eisenbergiella tayi</name>
    <dbReference type="NCBI Taxonomy" id="1432052"/>
    <lineage>
        <taxon>Bacteria</taxon>
        <taxon>Bacillati</taxon>
        <taxon>Bacillota</taxon>
        <taxon>Clostridia</taxon>
        <taxon>Lachnospirales</taxon>
        <taxon>Lachnospiraceae</taxon>
        <taxon>Eisenbergiella</taxon>
    </lineage>
</organism>
<keyword evidence="1" id="KW-0812">Transmembrane</keyword>
<feature type="transmembrane region" description="Helical" evidence="1">
    <location>
        <begin position="82"/>
        <end position="106"/>
    </location>
</feature>
<evidence type="ECO:0000313" key="2">
    <source>
        <dbReference type="EMBL" id="ODM03107.1"/>
    </source>
</evidence>
<feature type="transmembrane region" description="Helical" evidence="1">
    <location>
        <begin position="16"/>
        <end position="32"/>
    </location>
</feature>
<dbReference type="AlphaFoldDB" id="A0A1E3A3Q6"/>
<feature type="transmembrane region" description="Helical" evidence="1">
    <location>
        <begin position="118"/>
        <end position="138"/>
    </location>
</feature>
<evidence type="ECO:0008006" key="4">
    <source>
        <dbReference type="Google" id="ProtNLM"/>
    </source>
</evidence>
<keyword evidence="1" id="KW-1133">Transmembrane helix</keyword>
<keyword evidence="1" id="KW-0472">Membrane</keyword>
<dbReference type="PANTHER" id="PTHR41309:SF2">
    <property type="entry name" value="MEMBRANE PROTEIN"/>
    <property type="match status" value="1"/>
</dbReference>
<gene>
    <name evidence="2" type="ORF">BEI61_03901</name>
</gene>
<feature type="transmembrane region" description="Helical" evidence="1">
    <location>
        <begin position="147"/>
        <end position="166"/>
    </location>
</feature>
<feature type="transmembrane region" description="Helical" evidence="1">
    <location>
        <begin position="186"/>
        <end position="207"/>
    </location>
</feature>
<dbReference type="Proteomes" id="UP000094067">
    <property type="component" value="Unassembled WGS sequence"/>
</dbReference>
<protein>
    <recommendedName>
        <fullName evidence="4">ABC-2 transporter permease</fullName>
    </recommendedName>
</protein>
<name>A0A1E3A3Q6_9FIRM</name>
<dbReference type="InterPro" id="IPR025699">
    <property type="entry name" value="ABC2_memb-like"/>
</dbReference>
<proteinExistence type="predicted"/>
<reference evidence="2 3" key="1">
    <citation type="submission" date="2016-07" db="EMBL/GenBank/DDBJ databases">
        <title>Characterization of isolates of Eisenbergiella tayi derived from blood cultures, using whole genome sequencing.</title>
        <authorList>
            <person name="Burdz T."/>
            <person name="Wiebe D."/>
            <person name="Huynh C."/>
            <person name="Bernard K."/>
        </authorList>
    </citation>
    <scope>NUCLEOTIDE SEQUENCE [LARGE SCALE GENOMIC DNA]</scope>
    <source>
        <strain evidence="2 3">NML 110608</strain>
    </source>
</reference>
<feature type="transmembrane region" description="Helical" evidence="1">
    <location>
        <begin position="38"/>
        <end position="61"/>
    </location>
</feature>